<dbReference type="PANTHER" id="PTHR42678:SF34">
    <property type="entry name" value="OS04G0183300 PROTEIN"/>
    <property type="match status" value="1"/>
</dbReference>
<sequence>MVPSRPLHGVPILLKDNIVTLDSMQSTSGSFALIDCRPEEEAAFATALRKAGAIILGKANLAEWVGLRTTDSTTGWSPRGGQATEIFYPNMKAFGSSTGSAISTSLGLTFASFGTETISSIVSPAEKSAVVGFKPTKELISSAGIIYDSRRQDAIGLLTRNVRDAAHILREILRHTSDHARDALGSPLTPKLAVGSSDTDLRDVRIGIPGNIGVMRSISSIKQEAFDEAYEDLPQESKQVILDTDLKISMDYYLSTLKSNPHNLRRLEDVIDFTKHSRAEEYPERDMGGFARAAKTDPADKPYREMLTRDEYFVGEGGIAGAIDRHNLHVLLMSTASMTMSTFAAKAGSSVMSVPLGFFPPGTKVEHESKNELVNVAPNIPKADQNDIYSLYIFGKANADDDVLRVGHVFEQLSIVQDRARPYKMPRTDLSDVVRSSGSQSKL</sequence>
<dbReference type="PANTHER" id="PTHR42678">
    <property type="entry name" value="AMIDASE"/>
    <property type="match status" value="1"/>
</dbReference>
<accession>A0A9P4H563</accession>
<dbReference type="SUPFAM" id="SSF75304">
    <property type="entry name" value="Amidase signature (AS) enzymes"/>
    <property type="match status" value="1"/>
</dbReference>
<dbReference type="Gene3D" id="3.90.1300.10">
    <property type="entry name" value="Amidase signature (AS) domain"/>
    <property type="match status" value="1"/>
</dbReference>
<keyword evidence="3" id="KW-1185">Reference proteome</keyword>
<evidence type="ECO:0000313" key="3">
    <source>
        <dbReference type="Proteomes" id="UP000799777"/>
    </source>
</evidence>
<dbReference type="Proteomes" id="UP000799777">
    <property type="component" value="Unassembled WGS sequence"/>
</dbReference>
<reference evidence="2" key="1">
    <citation type="journal article" date="2020" name="Stud. Mycol.">
        <title>101 Dothideomycetes genomes: a test case for predicting lifestyles and emergence of pathogens.</title>
        <authorList>
            <person name="Haridas S."/>
            <person name="Albert R."/>
            <person name="Binder M."/>
            <person name="Bloem J."/>
            <person name="Labutti K."/>
            <person name="Salamov A."/>
            <person name="Andreopoulos B."/>
            <person name="Baker S."/>
            <person name="Barry K."/>
            <person name="Bills G."/>
            <person name="Bluhm B."/>
            <person name="Cannon C."/>
            <person name="Castanera R."/>
            <person name="Culley D."/>
            <person name="Daum C."/>
            <person name="Ezra D."/>
            <person name="Gonzalez J."/>
            <person name="Henrissat B."/>
            <person name="Kuo A."/>
            <person name="Liang C."/>
            <person name="Lipzen A."/>
            <person name="Lutzoni F."/>
            <person name="Magnuson J."/>
            <person name="Mondo S."/>
            <person name="Nolan M."/>
            <person name="Ohm R."/>
            <person name="Pangilinan J."/>
            <person name="Park H.-J."/>
            <person name="Ramirez L."/>
            <person name="Alfaro M."/>
            <person name="Sun H."/>
            <person name="Tritt A."/>
            <person name="Yoshinaga Y."/>
            <person name="Zwiers L.-H."/>
            <person name="Turgeon B."/>
            <person name="Goodwin S."/>
            <person name="Spatafora J."/>
            <person name="Crous P."/>
            <person name="Grigoriev I."/>
        </authorList>
    </citation>
    <scope>NUCLEOTIDE SEQUENCE</scope>
    <source>
        <strain evidence="2">CBS 110217</strain>
    </source>
</reference>
<dbReference type="AlphaFoldDB" id="A0A9P4H563"/>
<evidence type="ECO:0000259" key="1">
    <source>
        <dbReference type="Pfam" id="PF01425"/>
    </source>
</evidence>
<name>A0A9P4H563_9PLEO</name>
<dbReference type="InterPro" id="IPR023631">
    <property type="entry name" value="Amidase_dom"/>
</dbReference>
<evidence type="ECO:0000313" key="2">
    <source>
        <dbReference type="EMBL" id="KAF2028393.1"/>
    </source>
</evidence>
<proteinExistence type="predicted"/>
<dbReference type="OrthoDB" id="566138at2759"/>
<dbReference type="Pfam" id="PF01425">
    <property type="entry name" value="Amidase"/>
    <property type="match status" value="1"/>
</dbReference>
<gene>
    <name evidence="2" type="ORF">EK21DRAFT_101858</name>
</gene>
<comment type="caution">
    <text evidence="2">The sequence shown here is derived from an EMBL/GenBank/DDBJ whole genome shotgun (WGS) entry which is preliminary data.</text>
</comment>
<organism evidence="2 3">
    <name type="scientific">Setomelanomma holmii</name>
    <dbReference type="NCBI Taxonomy" id="210430"/>
    <lineage>
        <taxon>Eukaryota</taxon>
        <taxon>Fungi</taxon>
        <taxon>Dikarya</taxon>
        <taxon>Ascomycota</taxon>
        <taxon>Pezizomycotina</taxon>
        <taxon>Dothideomycetes</taxon>
        <taxon>Pleosporomycetidae</taxon>
        <taxon>Pleosporales</taxon>
        <taxon>Pleosporineae</taxon>
        <taxon>Phaeosphaeriaceae</taxon>
        <taxon>Setomelanomma</taxon>
    </lineage>
</organism>
<dbReference type="InterPro" id="IPR036928">
    <property type="entry name" value="AS_sf"/>
</dbReference>
<protein>
    <submittedName>
        <fullName evidence="2">Amidase signature enzyme</fullName>
    </submittedName>
</protein>
<feature type="domain" description="Amidase" evidence="1">
    <location>
        <begin position="4"/>
        <end position="278"/>
    </location>
</feature>
<dbReference type="EMBL" id="ML978213">
    <property type="protein sequence ID" value="KAF2028393.1"/>
    <property type="molecule type" value="Genomic_DNA"/>
</dbReference>